<evidence type="ECO:0000256" key="1">
    <source>
        <dbReference type="ARBA" id="ARBA00000642"/>
    </source>
</evidence>
<dbReference type="PRINTS" id="PR00477">
    <property type="entry name" value="PHGLYCKINASE"/>
</dbReference>
<feature type="non-terminal residue" evidence="7">
    <location>
        <position position="1"/>
    </location>
</feature>
<keyword evidence="3 7" id="KW-0808">Transferase</keyword>
<dbReference type="EMBL" id="AUZZ01005073">
    <property type="protein sequence ID" value="EQD51016.1"/>
    <property type="molecule type" value="Genomic_DNA"/>
</dbReference>
<organism evidence="7">
    <name type="scientific">mine drainage metagenome</name>
    <dbReference type="NCBI Taxonomy" id="410659"/>
    <lineage>
        <taxon>unclassified sequences</taxon>
        <taxon>metagenomes</taxon>
        <taxon>ecological metagenomes</taxon>
    </lineage>
</organism>
<dbReference type="InterPro" id="IPR015824">
    <property type="entry name" value="Phosphoglycerate_kinase_N"/>
</dbReference>
<dbReference type="GO" id="GO:0005524">
    <property type="term" value="F:ATP binding"/>
    <property type="evidence" value="ECO:0007669"/>
    <property type="project" value="UniProtKB-KW"/>
</dbReference>
<keyword evidence="5 7" id="KW-0418">Kinase</keyword>
<evidence type="ECO:0000313" key="7">
    <source>
        <dbReference type="EMBL" id="EQD51016.1"/>
    </source>
</evidence>
<keyword evidence="6" id="KW-0067">ATP-binding</keyword>
<dbReference type="PANTHER" id="PTHR11406:SF23">
    <property type="entry name" value="PHOSPHOGLYCERATE KINASE 1, CHLOROPLASTIC-RELATED"/>
    <property type="match status" value="1"/>
</dbReference>
<name>T0ZRV2_9ZZZZ</name>
<evidence type="ECO:0000256" key="3">
    <source>
        <dbReference type="ARBA" id="ARBA00022679"/>
    </source>
</evidence>
<reference evidence="7" key="2">
    <citation type="journal article" date="2014" name="ISME J.">
        <title>Microbial stratification in low pH oxic and suboxic macroscopic growths along an acid mine drainage.</title>
        <authorList>
            <person name="Mendez-Garcia C."/>
            <person name="Mesa V."/>
            <person name="Sprenger R.R."/>
            <person name="Richter M."/>
            <person name="Diez M.S."/>
            <person name="Solano J."/>
            <person name="Bargiela R."/>
            <person name="Golyshina O.V."/>
            <person name="Manteca A."/>
            <person name="Ramos J.L."/>
            <person name="Gallego J.R."/>
            <person name="Llorente I."/>
            <person name="Martins Dos Santos V.A."/>
            <person name="Jensen O.N."/>
            <person name="Pelaez A.I."/>
            <person name="Sanchez J."/>
            <person name="Ferrer M."/>
        </authorList>
    </citation>
    <scope>NUCLEOTIDE SEQUENCE</scope>
</reference>
<dbReference type="InterPro" id="IPR001576">
    <property type="entry name" value="Phosphoglycerate_kinase"/>
</dbReference>
<dbReference type="SUPFAM" id="SSF53748">
    <property type="entry name" value="Phosphoglycerate kinase"/>
    <property type="match status" value="1"/>
</dbReference>
<accession>T0ZRV2</accession>
<keyword evidence="4" id="KW-0547">Nucleotide-binding</keyword>
<dbReference type="EC" id="2.7.2.3" evidence="2"/>
<proteinExistence type="predicted"/>
<dbReference type="Gene3D" id="3.40.50.1260">
    <property type="entry name" value="Phosphoglycerate kinase, N-terminal domain"/>
    <property type="match status" value="1"/>
</dbReference>
<dbReference type="AlphaFoldDB" id="T0ZRV2"/>
<dbReference type="GO" id="GO:0004618">
    <property type="term" value="F:phosphoglycerate kinase activity"/>
    <property type="evidence" value="ECO:0007669"/>
    <property type="project" value="UniProtKB-EC"/>
</dbReference>
<evidence type="ECO:0000256" key="2">
    <source>
        <dbReference type="ARBA" id="ARBA00013061"/>
    </source>
</evidence>
<comment type="catalytic activity">
    <reaction evidence="1">
        <text>(2R)-3-phosphoglycerate + ATP = (2R)-3-phospho-glyceroyl phosphate + ADP</text>
        <dbReference type="Rhea" id="RHEA:14801"/>
        <dbReference type="ChEBI" id="CHEBI:30616"/>
        <dbReference type="ChEBI" id="CHEBI:57604"/>
        <dbReference type="ChEBI" id="CHEBI:58272"/>
        <dbReference type="ChEBI" id="CHEBI:456216"/>
        <dbReference type="EC" id="2.7.2.3"/>
    </reaction>
</comment>
<dbReference type="Pfam" id="PF00162">
    <property type="entry name" value="PGK"/>
    <property type="match status" value="1"/>
</dbReference>
<evidence type="ECO:0000256" key="5">
    <source>
        <dbReference type="ARBA" id="ARBA00022777"/>
    </source>
</evidence>
<comment type="caution">
    <text evidence="7">The sequence shown here is derived from an EMBL/GenBank/DDBJ whole genome shotgun (WGS) entry which is preliminary data.</text>
</comment>
<evidence type="ECO:0000256" key="4">
    <source>
        <dbReference type="ARBA" id="ARBA00022741"/>
    </source>
</evidence>
<dbReference type="InterPro" id="IPR036043">
    <property type="entry name" value="Phosphoglycerate_kinase_sf"/>
</dbReference>
<evidence type="ECO:0000256" key="6">
    <source>
        <dbReference type="ARBA" id="ARBA00022840"/>
    </source>
</evidence>
<dbReference type="GO" id="GO:0043531">
    <property type="term" value="F:ADP binding"/>
    <property type="evidence" value="ECO:0007669"/>
    <property type="project" value="TreeGrafter"/>
</dbReference>
<gene>
    <name evidence="7" type="ORF">B2A_07092</name>
</gene>
<dbReference type="GO" id="GO:0006094">
    <property type="term" value="P:gluconeogenesis"/>
    <property type="evidence" value="ECO:0007669"/>
    <property type="project" value="TreeGrafter"/>
</dbReference>
<dbReference type="GO" id="GO:0006096">
    <property type="term" value="P:glycolytic process"/>
    <property type="evidence" value="ECO:0007669"/>
    <property type="project" value="InterPro"/>
</dbReference>
<sequence length="210" mass="21224">LGPTERPYGVVVGGAKVADKLPLLTSFLGRADVLLIGGALANPFLAGRGARLGASPVEGGLAEAVAAFFGTAADAGTEVLLPTDVVVERPGRAEPETYPIDRIPDDAIAQDIGPATRAAFVAALARTRTVFWNGPLGRAEDPRFADGTRTVLGSLAQVPGYHVAAGGDSARLARDLGVGGAFQFISTGGGAALEFVQGVELPGLAVLPDA</sequence>
<reference evidence="7" key="1">
    <citation type="submission" date="2013-08" db="EMBL/GenBank/DDBJ databases">
        <authorList>
            <person name="Mendez C."/>
            <person name="Richter M."/>
            <person name="Ferrer M."/>
            <person name="Sanchez J."/>
        </authorList>
    </citation>
    <scope>NUCLEOTIDE SEQUENCE</scope>
</reference>
<protein>
    <recommendedName>
        <fullName evidence="2">phosphoglycerate kinase</fullName>
        <ecNumber evidence="2">2.7.2.3</ecNumber>
    </recommendedName>
</protein>
<dbReference type="GO" id="GO:0005829">
    <property type="term" value="C:cytosol"/>
    <property type="evidence" value="ECO:0007669"/>
    <property type="project" value="TreeGrafter"/>
</dbReference>
<dbReference type="PANTHER" id="PTHR11406">
    <property type="entry name" value="PHOSPHOGLYCERATE KINASE"/>
    <property type="match status" value="1"/>
</dbReference>